<organism evidence="2">
    <name type="scientific">Streptomyces aureus</name>
    <dbReference type="NCBI Taxonomy" id="193461"/>
    <lineage>
        <taxon>Bacteria</taxon>
        <taxon>Bacillati</taxon>
        <taxon>Actinomycetota</taxon>
        <taxon>Actinomycetes</taxon>
        <taxon>Kitasatosporales</taxon>
        <taxon>Streptomycetaceae</taxon>
        <taxon>Streptomyces</taxon>
    </lineage>
</organism>
<protein>
    <submittedName>
        <fullName evidence="2">TjhB7</fullName>
    </submittedName>
</protein>
<dbReference type="GO" id="GO:0016829">
    <property type="term" value="F:lyase activity"/>
    <property type="evidence" value="ECO:0007669"/>
    <property type="project" value="InterPro"/>
</dbReference>
<dbReference type="EMBL" id="MH025886">
    <property type="protein sequence ID" value="AYU66264.1"/>
    <property type="molecule type" value="Genomic_DNA"/>
</dbReference>
<dbReference type="Gene3D" id="3.90.79.40">
    <property type="entry name" value="EvaA sugar 2,3-dehydratase subunit"/>
    <property type="match status" value="2"/>
</dbReference>
<evidence type="ECO:0000259" key="1">
    <source>
        <dbReference type="Pfam" id="PF03559"/>
    </source>
</evidence>
<evidence type="ECO:0000313" key="2">
    <source>
        <dbReference type="EMBL" id="AYU66264.1"/>
    </source>
</evidence>
<feature type="domain" description="dTDP-4-dehydro-6-deoxy-alpha-D-glucopyranose 2,3-dehydratase" evidence="1">
    <location>
        <begin position="255"/>
        <end position="458"/>
    </location>
</feature>
<dbReference type="InterPro" id="IPR005212">
    <property type="entry name" value="EvaA-like"/>
</dbReference>
<feature type="domain" description="dTDP-4-dehydro-6-deoxy-alpha-D-glucopyranose 2,3-dehydratase" evidence="1">
    <location>
        <begin position="39"/>
        <end position="238"/>
    </location>
</feature>
<dbReference type="AlphaFoldDB" id="A0A678XD02"/>
<reference evidence="2" key="1">
    <citation type="submission" date="2018-03" db="EMBL/GenBank/DDBJ databases">
        <title>Multiplexed Activation and Characterization of a Cryptic Gene Cluster Reveal Two Series of Aromatic Polyketides Generated by a Divergent Biosynthetic Pathway.</title>
        <authorList>
            <person name="Ji Z.-Y."/>
            <person name="Nie Q.-Y."/>
            <person name="Yin Y."/>
            <person name="Zhang M."/>
            <person name="Pan H.-X."/>
            <person name="Hou X.-F."/>
            <person name="Tang G.-L."/>
        </authorList>
    </citation>
    <scope>NUCLEOTIDE SEQUENCE</scope>
    <source>
        <strain evidence="2">SP-371</strain>
    </source>
</reference>
<accession>A0A678XD02</accession>
<name>A0A678XD02_9ACTN</name>
<sequence length="467" mass="51946">MSPMLAVPTALRPRYDAVPAARIARSAAAAQGAHLDLGQFHRWFAWRRAAHPFRVGTIPFADLEGWYTEEGTGNLRHHSGRFFSVEGLRVTVDSGPGGWHQPIIRQPEIGILGILVKEFDGVLHCLMQAKMEPGNPNLLQLSPTVQATRSNYTKVHRGADVKYLEYFTGPTRATVLADVLQSEHGSWFHGKHNRNMIVETTDDVPLHDDFCWLTFGQIAHLLRLDNLVNMDARTVLSCAPMTDAEAGTSALHSDAELAFWLTETRSRHDVRSERVPLSGLPGWERDTHTIHQLQGRYFDVVAASVEAGSREVAHWTQPLFRPRGQGIAAMLTRRIDGVPHLLAHARREGGLRETVELSPTVMCTPDNYASLPAHQRPLFLDLALHADPSRIRYQALHSEEGGRFLDAVSRYLLIDADETQAPLDEPPGYRWVTPGQLSRFIEQGHCVNVQARTLAACLTAAELGDHG</sequence>
<proteinExistence type="predicted"/>
<dbReference type="InterPro" id="IPR038153">
    <property type="entry name" value="EvaA-like_sf"/>
</dbReference>
<dbReference type="Pfam" id="PF03559">
    <property type="entry name" value="Hexose_dehydrat"/>
    <property type="match status" value="2"/>
</dbReference>